<evidence type="ECO:0000256" key="1">
    <source>
        <dbReference type="ARBA" id="ARBA00008226"/>
    </source>
</evidence>
<feature type="region of interest" description="Catalytic" evidence="13">
    <location>
        <begin position="241"/>
        <end position="532"/>
    </location>
</feature>
<keyword evidence="2 13" id="KW-0963">Cytoplasm</keyword>
<keyword evidence="4 13" id="KW-0436">Ligase</keyword>
<dbReference type="InterPro" id="IPR018163">
    <property type="entry name" value="Thr/Ala-tRNA-synth_IIc_edit"/>
</dbReference>
<evidence type="ECO:0000256" key="8">
    <source>
        <dbReference type="ARBA" id="ARBA00022840"/>
    </source>
</evidence>
<comment type="caution">
    <text evidence="16">The sequence shown here is derived from an EMBL/GenBank/DDBJ whole genome shotgun (WGS) entry which is preliminary data.</text>
</comment>
<gene>
    <name evidence="13 16" type="primary">thrS</name>
    <name evidence="16" type="ORF">CAXC1_80049</name>
</gene>
<dbReference type="CDD" id="cd01667">
    <property type="entry name" value="TGS_ThrRS"/>
    <property type="match status" value="1"/>
</dbReference>
<dbReference type="PANTHER" id="PTHR11451:SF44">
    <property type="entry name" value="THREONINE--TRNA LIGASE, CHLOROPLASTIC_MITOCHONDRIAL 2"/>
    <property type="match status" value="1"/>
</dbReference>
<dbReference type="InterPro" id="IPR012675">
    <property type="entry name" value="Beta-grasp_dom_sf"/>
</dbReference>
<evidence type="ECO:0000256" key="10">
    <source>
        <dbReference type="ARBA" id="ARBA00022917"/>
    </source>
</evidence>
<dbReference type="InterPro" id="IPR006195">
    <property type="entry name" value="aa-tRNA-synth_II"/>
</dbReference>
<dbReference type="Gene3D" id="3.30.930.10">
    <property type="entry name" value="Bira Bifunctional Protein, Domain 2"/>
    <property type="match status" value="1"/>
</dbReference>
<reference evidence="16 17" key="1">
    <citation type="submission" date="2024-01" db="EMBL/GenBank/DDBJ databases">
        <authorList>
            <person name="Kunselman E."/>
        </authorList>
    </citation>
    <scope>NUCLEOTIDE SEQUENCE [LARGE SCALE GENOMIC DNA]</scope>
    <source>
        <strain evidence="16">2 abalone samples</strain>
    </source>
</reference>
<dbReference type="InterPro" id="IPR012676">
    <property type="entry name" value="TGS-like"/>
</dbReference>
<proteinExistence type="inferred from homology"/>
<dbReference type="InterPro" id="IPR036621">
    <property type="entry name" value="Anticodon-bd_dom_sf"/>
</dbReference>
<dbReference type="Gene3D" id="3.30.54.20">
    <property type="match status" value="1"/>
</dbReference>
<dbReference type="PROSITE" id="PS50862">
    <property type="entry name" value="AA_TRNA_LIGASE_II"/>
    <property type="match status" value="1"/>
</dbReference>
<dbReference type="Pfam" id="PF02824">
    <property type="entry name" value="TGS"/>
    <property type="match status" value="1"/>
</dbReference>
<dbReference type="PROSITE" id="PS51880">
    <property type="entry name" value="TGS"/>
    <property type="match status" value="1"/>
</dbReference>
<dbReference type="CDD" id="cd00771">
    <property type="entry name" value="ThrRS_core"/>
    <property type="match status" value="1"/>
</dbReference>
<dbReference type="Gene3D" id="3.40.50.800">
    <property type="entry name" value="Anticodon-binding domain"/>
    <property type="match status" value="1"/>
</dbReference>
<evidence type="ECO:0000256" key="7">
    <source>
        <dbReference type="ARBA" id="ARBA00022833"/>
    </source>
</evidence>
<dbReference type="Pfam" id="PF00587">
    <property type="entry name" value="tRNA-synt_2b"/>
    <property type="match status" value="1"/>
</dbReference>
<evidence type="ECO:0000256" key="11">
    <source>
        <dbReference type="ARBA" id="ARBA00023146"/>
    </source>
</evidence>
<dbReference type="PRINTS" id="PR01047">
    <property type="entry name" value="TRNASYNTHTHR"/>
</dbReference>
<comment type="cofactor">
    <cofactor evidence="13">
        <name>Zn(2+)</name>
        <dbReference type="ChEBI" id="CHEBI:29105"/>
    </cofactor>
    <text evidence="13">Binds 1 zinc ion per subunit.</text>
</comment>
<evidence type="ECO:0000256" key="4">
    <source>
        <dbReference type="ARBA" id="ARBA00022598"/>
    </source>
</evidence>
<dbReference type="InterPro" id="IPR045864">
    <property type="entry name" value="aa-tRNA-synth_II/BPL/LPL"/>
</dbReference>
<feature type="binding site" evidence="13">
    <location>
        <position position="383"/>
    </location>
    <ligand>
        <name>Zn(2+)</name>
        <dbReference type="ChEBI" id="CHEBI:29105"/>
        <note>catalytic</note>
    </ligand>
</feature>
<dbReference type="Pfam" id="PF03129">
    <property type="entry name" value="HGTP_anticodon"/>
    <property type="match status" value="1"/>
</dbReference>
<feature type="binding site" evidence="13">
    <location>
        <position position="332"/>
    </location>
    <ligand>
        <name>Zn(2+)</name>
        <dbReference type="ChEBI" id="CHEBI:29105"/>
        <note>catalytic</note>
    </ligand>
</feature>
<organism evidence="16 17">
    <name type="scientific">Candidatus Xenohaliotis californiensis</name>
    <dbReference type="NCBI Taxonomy" id="84677"/>
    <lineage>
        <taxon>Bacteria</taxon>
        <taxon>Pseudomonadati</taxon>
        <taxon>Pseudomonadota</taxon>
        <taxon>Alphaproteobacteria</taxon>
        <taxon>Rickettsiales</taxon>
        <taxon>Anaplasmataceae</taxon>
        <taxon>Candidatus Xenohaliotis</taxon>
    </lineage>
</organism>
<dbReference type="InterPro" id="IPR002314">
    <property type="entry name" value="aa-tRNA-synt_IIb"/>
</dbReference>
<evidence type="ECO:0000256" key="2">
    <source>
        <dbReference type="ARBA" id="ARBA00022490"/>
    </source>
</evidence>
<keyword evidence="11 13" id="KW-0030">Aminoacyl-tRNA synthetase</keyword>
<name>A0ABM9N9D6_9RICK</name>
<dbReference type="HAMAP" id="MF_00184">
    <property type="entry name" value="Thr_tRNA_synth"/>
    <property type="match status" value="1"/>
</dbReference>
<keyword evidence="9 13" id="KW-0694">RNA-binding</keyword>
<evidence type="ECO:0000256" key="12">
    <source>
        <dbReference type="ARBA" id="ARBA00049515"/>
    </source>
</evidence>
<keyword evidence="10 13" id="KW-0648">Protein biosynthesis</keyword>
<dbReference type="Gene3D" id="3.30.980.10">
    <property type="entry name" value="Threonyl-trna Synthetase, Chain A, domain 2"/>
    <property type="match status" value="1"/>
</dbReference>
<dbReference type="CDD" id="cd00860">
    <property type="entry name" value="ThrRS_anticodon"/>
    <property type="match status" value="1"/>
</dbReference>
<comment type="similarity">
    <text evidence="1 13">Belongs to the class-II aminoacyl-tRNA synthetase family.</text>
</comment>
<comment type="subcellular location">
    <subcellularLocation>
        <location evidence="13">Cytoplasm</location>
    </subcellularLocation>
</comment>
<keyword evidence="8 13" id="KW-0067">ATP-binding</keyword>
<dbReference type="InterPro" id="IPR047246">
    <property type="entry name" value="ThrRS_anticodon"/>
</dbReference>
<dbReference type="Pfam" id="PF07973">
    <property type="entry name" value="tRNA_SAD"/>
    <property type="match status" value="1"/>
</dbReference>
<evidence type="ECO:0000259" key="14">
    <source>
        <dbReference type="PROSITE" id="PS50862"/>
    </source>
</evidence>
<evidence type="ECO:0000256" key="3">
    <source>
        <dbReference type="ARBA" id="ARBA00022555"/>
    </source>
</evidence>
<dbReference type="EC" id="6.1.1.3" evidence="13"/>
<feature type="domain" description="TGS" evidence="15">
    <location>
        <begin position="1"/>
        <end position="60"/>
    </location>
</feature>
<keyword evidence="3 13" id="KW-0820">tRNA-binding</keyword>
<comment type="catalytic activity">
    <reaction evidence="12 13">
        <text>tRNA(Thr) + L-threonine + ATP = L-threonyl-tRNA(Thr) + AMP + diphosphate + H(+)</text>
        <dbReference type="Rhea" id="RHEA:24624"/>
        <dbReference type="Rhea" id="RHEA-COMP:9670"/>
        <dbReference type="Rhea" id="RHEA-COMP:9704"/>
        <dbReference type="ChEBI" id="CHEBI:15378"/>
        <dbReference type="ChEBI" id="CHEBI:30616"/>
        <dbReference type="ChEBI" id="CHEBI:33019"/>
        <dbReference type="ChEBI" id="CHEBI:57926"/>
        <dbReference type="ChEBI" id="CHEBI:78442"/>
        <dbReference type="ChEBI" id="CHEBI:78534"/>
        <dbReference type="ChEBI" id="CHEBI:456215"/>
        <dbReference type="EC" id="6.1.1.3"/>
    </reaction>
</comment>
<comment type="subunit">
    <text evidence="13">Homodimer.</text>
</comment>
<feature type="binding site" evidence="13">
    <location>
        <position position="509"/>
    </location>
    <ligand>
        <name>Zn(2+)</name>
        <dbReference type="ChEBI" id="CHEBI:29105"/>
        <note>catalytic</note>
    </ligand>
</feature>
<dbReference type="RefSeq" id="WP_338364946.1">
    <property type="nucleotide sequence ID" value="NZ_CAWVOK010000034.1"/>
</dbReference>
<evidence type="ECO:0000256" key="13">
    <source>
        <dbReference type="HAMAP-Rule" id="MF_00184"/>
    </source>
</evidence>
<dbReference type="EMBL" id="CAWVOK010000034">
    <property type="protein sequence ID" value="CAK8163591.1"/>
    <property type="molecule type" value="Genomic_DNA"/>
</dbReference>
<dbReference type="InterPro" id="IPR002320">
    <property type="entry name" value="Thr-tRNA-ligase_IIa"/>
</dbReference>
<evidence type="ECO:0000313" key="16">
    <source>
        <dbReference type="EMBL" id="CAK8163591.1"/>
    </source>
</evidence>
<dbReference type="InterPro" id="IPR012947">
    <property type="entry name" value="tRNA_SAD"/>
</dbReference>
<dbReference type="SUPFAM" id="SSF55186">
    <property type="entry name" value="ThrRS/AlaRS common domain"/>
    <property type="match status" value="1"/>
</dbReference>
<dbReference type="GO" id="GO:0004829">
    <property type="term" value="F:threonine-tRNA ligase activity"/>
    <property type="evidence" value="ECO:0007669"/>
    <property type="project" value="UniProtKB-EC"/>
</dbReference>
<keyword evidence="7 13" id="KW-0862">Zinc</keyword>
<evidence type="ECO:0000256" key="5">
    <source>
        <dbReference type="ARBA" id="ARBA00022723"/>
    </source>
</evidence>
<accession>A0ABM9N9D6</accession>
<protein>
    <recommendedName>
        <fullName evidence="13">Threonine--tRNA ligase</fullName>
        <ecNumber evidence="13">6.1.1.3</ecNumber>
    </recommendedName>
    <alternativeName>
        <fullName evidence="13">Threonyl-tRNA synthetase</fullName>
        <shortName evidence="13">ThrRS</shortName>
    </alternativeName>
</protein>
<dbReference type="InterPro" id="IPR004154">
    <property type="entry name" value="Anticodon-bd"/>
</dbReference>
<dbReference type="SMART" id="SM00863">
    <property type="entry name" value="tRNA_SAD"/>
    <property type="match status" value="1"/>
</dbReference>
<evidence type="ECO:0000259" key="15">
    <source>
        <dbReference type="PROSITE" id="PS51880"/>
    </source>
</evidence>
<keyword evidence="5 13" id="KW-0479">Metal-binding</keyword>
<evidence type="ECO:0000313" key="17">
    <source>
        <dbReference type="Proteomes" id="UP001314181"/>
    </source>
</evidence>
<sequence length="639" mass="73446">MINIELKDGKITTKSGINGADIALSISKSLAKKAVAIAINGEISSLLKPIYSDAKIHIITEDDSEALKIMRHSTAHVMAEAVLKLFSNAKLAIGPTIKDGFYYDFDMPYTLEPNDLLKIENEMHKIISKNEAIKPKIISKNEAVQLFTEKNATYKLEIIKNLNPEEQISLFTQGEFFDLCKGPHLPSTGGIKAFKLLKLAGAYWQGDHNKPMLQRIYGTAWFSQKKLDSYLKFLEEVVKRDHRKLGIALDLFHFQEDAVGQVFWHTKGYTIYKTIESYIRQKLIANNYEEVKTPIIVNKHLWEKSGHWEKFQEHMLLTKSEKADMALKPMNCPCHVQIFNHKTVSYRDLPIRMAEFGTCHRNEPSGSLHGLMRVRGFVQDDAHIFCTMEQMNSEIKNFCDLLLEVYKDFGFHKVHIKFADRPEKRAGSNDTWNKAEDALRNTIDKMNLEYTINKGEGAFYGPKLEFVLKDALDRDWQCGTLQVDLVLPERLNAYYVNEKGEKQHPIMLHRAILGTFERFIGILLEEHSGKMPLWLAPLQIAVLTITNESEQYAQEIHQKLIDQGLHSAIDTSANKINYKIRKYIMEKVPLLLIIGEKEKKEHNISYRILGSDKTTTKNIDEFIKNVTNCITHKKYNIND</sequence>
<evidence type="ECO:0000256" key="6">
    <source>
        <dbReference type="ARBA" id="ARBA00022741"/>
    </source>
</evidence>
<dbReference type="SUPFAM" id="SSF52954">
    <property type="entry name" value="Class II aaRS ABD-related"/>
    <property type="match status" value="1"/>
</dbReference>
<feature type="domain" description="Aminoacyl-transfer RNA synthetases class-II family profile" evidence="14">
    <location>
        <begin position="268"/>
        <end position="532"/>
    </location>
</feature>
<dbReference type="InterPro" id="IPR004095">
    <property type="entry name" value="TGS"/>
</dbReference>
<keyword evidence="6 13" id="KW-0547">Nucleotide-binding</keyword>
<dbReference type="PANTHER" id="PTHR11451">
    <property type="entry name" value="THREONINE-TRNA LIGASE"/>
    <property type="match status" value="1"/>
</dbReference>
<keyword evidence="17" id="KW-1185">Reference proteome</keyword>
<dbReference type="Proteomes" id="UP001314181">
    <property type="component" value="Unassembled WGS sequence"/>
</dbReference>
<dbReference type="SUPFAM" id="SSF55681">
    <property type="entry name" value="Class II aaRS and biotin synthetases"/>
    <property type="match status" value="1"/>
</dbReference>
<dbReference type="NCBIfam" id="TIGR00418">
    <property type="entry name" value="thrS"/>
    <property type="match status" value="1"/>
</dbReference>
<dbReference type="InterPro" id="IPR033728">
    <property type="entry name" value="ThrRS_core"/>
</dbReference>
<evidence type="ECO:0000256" key="9">
    <source>
        <dbReference type="ARBA" id="ARBA00022884"/>
    </source>
</evidence>
<dbReference type="Gene3D" id="3.10.20.30">
    <property type="match status" value="1"/>
</dbReference>
<dbReference type="SUPFAM" id="SSF81271">
    <property type="entry name" value="TGS-like"/>
    <property type="match status" value="1"/>
</dbReference>